<evidence type="ECO:0000313" key="2">
    <source>
        <dbReference type="EMBL" id="PKA58839.1"/>
    </source>
</evidence>
<dbReference type="Proteomes" id="UP000236161">
    <property type="component" value="Unassembled WGS sequence"/>
</dbReference>
<name>A0A2I0ATH2_9ASPA</name>
<feature type="compositionally biased region" description="Basic and acidic residues" evidence="1">
    <location>
        <begin position="729"/>
        <end position="739"/>
    </location>
</feature>
<evidence type="ECO:0000313" key="3">
    <source>
        <dbReference type="Proteomes" id="UP000236161"/>
    </source>
</evidence>
<feature type="compositionally biased region" description="Basic and acidic residues" evidence="1">
    <location>
        <begin position="277"/>
        <end position="326"/>
    </location>
</feature>
<accession>A0A2I0ATH2</accession>
<feature type="region of interest" description="Disordered" evidence="1">
    <location>
        <begin position="429"/>
        <end position="449"/>
    </location>
</feature>
<keyword evidence="3" id="KW-1185">Reference proteome</keyword>
<dbReference type="OrthoDB" id="1916794at2759"/>
<sequence>MEFHTLARRDLQFLCKKNRIPANMTNNAMANALQALETVEGVEEIQNALEIQSPKKAEASSSETSCVGLRSSARRLSLQNEPKIQQLASPLPRSCRVIAKSPAIMEDCAKEEDDDRSQKETSMDLPKTPAAARTLRKTAKGSEAPSTRRRGTVTRRRSVISSEAKEGKVASVLTARTLAIMEDNLKEVEDEDKRNQKEAPMDLPKTPAAARTLRKTVKASDAPSTRRREDKVPTSTVIRRRSVISDEANEGKSVGVMTRRSTRLSLRKQIEEQENPEGNKDKKNKEEEERQGSSPSFDRKNSSVEVLKLPEEEGHANDSKGEEKEYVEQEIVDFRRLEDSPIRGLVSSCENQSPEKKIAENGPQSDSAMKESIILDEAFRESVVFADSVLSGDVSGRSDEEEETKISRLFNRLILDEVEKVNEEDGNCSVPVADGISKDPEETVTSPPVAIDAGVPQGAIFAYSVSRAYVFYEDPVMEKDQCCTNIIVDEIPKEPEEFLTAPSLAMVAGEYLVKEKHCCTDPTSAIQGELEHINSLPQVIDAGAPEDAIFASEVSIAEAEFLDVDPLTEREDCCTVIIGEIPKEPEEFLTAPSPAIVAGVSAELNKEEDSLCDTIAARIPIGLQEFVSMQSLAIDAGIPLHAIVHSEISKAAAEIIQEAPVTEEDNCSVTIVAHIPVENDESGAGPLPAIVVAEESAEELNKEDNRCSDSIDPIEPQDAITDSENSNDETNKDDRWSDVKIPKETKEFVTAPPSAVLVFAEESAGAPLEPEVPQDVSFPSKIPKASEESVCETQVRKKVDEYLNSIAAVNPKEDDDQDPDSEIKDSVVKEAGEVAITNETTQEVKGETAAGITSMSSYDAAVKMEEENMNPKPVKENLLKDVNLEDLSMRKLKATYKKKLTDHNKLLGRKISSIPKLEEQDCLSWSSKFKQKTNDSSNKFMGKISSKPKLEEQDCLSSSCKFKLKMNESERKRAALKNDHKKVNFSDAEKFNVFTFWV</sequence>
<feature type="region of interest" description="Disordered" evidence="1">
    <location>
        <begin position="696"/>
        <end position="739"/>
    </location>
</feature>
<feature type="compositionally biased region" description="Basic and acidic residues" evidence="1">
    <location>
        <begin position="186"/>
        <end position="200"/>
    </location>
</feature>
<feature type="region of interest" description="Disordered" evidence="1">
    <location>
        <begin position="108"/>
        <end position="166"/>
    </location>
</feature>
<feature type="region of interest" description="Disordered" evidence="1">
    <location>
        <begin position="186"/>
        <end position="326"/>
    </location>
</feature>
<gene>
    <name evidence="2" type="ORF">AXF42_Ash000932</name>
</gene>
<reference evidence="2 3" key="1">
    <citation type="journal article" date="2017" name="Nature">
        <title>The Apostasia genome and the evolution of orchids.</title>
        <authorList>
            <person name="Zhang G.Q."/>
            <person name="Liu K.W."/>
            <person name="Li Z."/>
            <person name="Lohaus R."/>
            <person name="Hsiao Y.Y."/>
            <person name="Niu S.C."/>
            <person name="Wang J.Y."/>
            <person name="Lin Y.C."/>
            <person name="Xu Q."/>
            <person name="Chen L.J."/>
            <person name="Yoshida K."/>
            <person name="Fujiwara S."/>
            <person name="Wang Z.W."/>
            <person name="Zhang Y.Q."/>
            <person name="Mitsuda N."/>
            <person name="Wang M."/>
            <person name="Liu G.H."/>
            <person name="Pecoraro L."/>
            <person name="Huang H.X."/>
            <person name="Xiao X.J."/>
            <person name="Lin M."/>
            <person name="Wu X.Y."/>
            <person name="Wu W.L."/>
            <person name="Chen Y.Y."/>
            <person name="Chang S.B."/>
            <person name="Sakamoto S."/>
            <person name="Ohme-Takagi M."/>
            <person name="Yagi M."/>
            <person name="Zeng S.J."/>
            <person name="Shen C.Y."/>
            <person name="Yeh C.M."/>
            <person name="Luo Y.B."/>
            <person name="Tsai W.C."/>
            <person name="Van de Peer Y."/>
            <person name="Liu Z.J."/>
        </authorList>
    </citation>
    <scope>NUCLEOTIDE SEQUENCE [LARGE SCALE GENOMIC DNA]</scope>
    <source>
        <strain evidence="3">cv. Shenzhen</strain>
        <tissue evidence="2">Stem</tissue>
    </source>
</reference>
<evidence type="ECO:0000256" key="1">
    <source>
        <dbReference type="SAM" id="MobiDB-lite"/>
    </source>
</evidence>
<proteinExistence type="predicted"/>
<dbReference type="EMBL" id="KZ451950">
    <property type="protein sequence ID" value="PKA58839.1"/>
    <property type="molecule type" value="Genomic_DNA"/>
</dbReference>
<dbReference type="AlphaFoldDB" id="A0A2I0ATH2"/>
<feature type="region of interest" description="Disordered" evidence="1">
    <location>
        <begin position="347"/>
        <end position="368"/>
    </location>
</feature>
<feature type="compositionally biased region" description="Basic residues" evidence="1">
    <location>
        <begin position="147"/>
        <end position="158"/>
    </location>
</feature>
<dbReference type="PANTHER" id="PTHR33621:SF2">
    <property type="entry name" value="RIBOSOMAL L1 DOMAIN-CONTAINING PROTEIN"/>
    <property type="match status" value="1"/>
</dbReference>
<dbReference type="PANTHER" id="PTHR33621">
    <property type="entry name" value="ASPARTIC/GLUTAMIC ACID-RICH PROTEIN"/>
    <property type="match status" value="1"/>
</dbReference>
<protein>
    <submittedName>
        <fullName evidence="2">Uncharacterized protein</fullName>
    </submittedName>
</protein>
<feature type="compositionally biased region" description="Basic and acidic residues" evidence="1">
    <location>
        <begin position="699"/>
        <end position="709"/>
    </location>
</feature>
<organism evidence="2 3">
    <name type="scientific">Apostasia shenzhenica</name>
    <dbReference type="NCBI Taxonomy" id="1088818"/>
    <lineage>
        <taxon>Eukaryota</taxon>
        <taxon>Viridiplantae</taxon>
        <taxon>Streptophyta</taxon>
        <taxon>Embryophyta</taxon>
        <taxon>Tracheophyta</taxon>
        <taxon>Spermatophyta</taxon>
        <taxon>Magnoliopsida</taxon>
        <taxon>Liliopsida</taxon>
        <taxon>Asparagales</taxon>
        <taxon>Orchidaceae</taxon>
        <taxon>Apostasioideae</taxon>
        <taxon>Apostasia</taxon>
    </lineage>
</organism>